<feature type="compositionally biased region" description="Low complexity" evidence="1">
    <location>
        <begin position="55"/>
        <end position="71"/>
    </location>
</feature>
<feature type="region of interest" description="Disordered" evidence="1">
    <location>
        <begin position="1"/>
        <end position="22"/>
    </location>
</feature>
<reference evidence="3 4" key="1">
    <citation type="submission" date="2019-02" db="EMBL/GenBank/DDBJ databases">
        <title>Genome sequencing of the rare red list fungi Phellinidium pouzarii.</title>
        <authorList>
            <person name="Buettner E."/>
            <person name="Kellner H."/>
        </authorList>
    </citation>
    <scope>NUCLEOTIDE SEQUENCE [LARGE SCALE GENOMIC DNA]</scope>
    <source>
        <strain evidence="3 4">DSM 108285</strain>
    </source>
</reference>
<accession>A0A4S4L4J3</accession>
<sequence length="292" mass="31108">MAHQYFSPRSSLAETDLQDADNELVGDLEQSIFIFPSPGSRSPLSPLSIPTDVSFPSSTTASTPTRGWRSSGIGGGVSGSDWDAVERSSASASTDASLRSPLVVEVWEMSDEGEGEGEGDDDGAEALEEAVARVGRGRAPPMSPIDGQGPDGFPGVKRKAASLPRPSASPQAACRLPVLSFLSTLFALDDRTLHLITRPPHPHSSPLFPGARLHPTSGEGVDSDDTLNEKHQLFRSPELLSMKEGVEVAMDSSITPDNLFALPTLPFVCIWNFVSGIYSVPKKIRMGLRAQI</sequence>
<dbReference type="Proteomes" id="UP000308199">
    <property type="component" value="Unassembled WGS sequence"/>
</dbReference>
<gene>
    <name evidence="3" type="ORF">EW145_g4291</name>
</gene>
<keyword evidence="4" id="KW-1185">Reference proteome</keyword>
<keyword evidence="2" id="KW-0812">Transmembrane</keyword>
<organism evidence="3 4">
    <name type="scientific">Phellinidium pouzarii</name>
    <dbReference type="NCBI Taxonomy" id="167371"/>
    <lineage>
        <taxon>Eukaryota</taxon>
        <taxon>Fungi</taxon>
        <taxon>Dikarya</taxon>
        <taxon>Basidiomycota</taxon>
        <taxon>Agaricomycotina</taxon>
        <taxon>Agaricomycetes</taxon>
        <taxon>Hymenochaetales</taxon>
        <taxon>Hymenochaetaceae</taxon>
        <taxon>Phellinidium</taxon>
    </lineage>
</organism>
<keyword evidence="2" id="KW-1133">Transmembrane helix</keyword>
<evidence type="ECO:0000256" key="2">
    <source>
        <dbReference type="SAM" id="Phobius"/>
    </source>
</evidence>
<proteinExistence type="predicted"/>
<keyword evidence="2" id="KW-0472">Membrane</keyword>
<dbReference type="AlphaFoldDB" id="A0A4S4L4J3"/>
<dbReference type="OrthoDB" id="3267419at2759"/>
<name>A0A4S4L4J3_9AGAM</name>
<protein>
    <submittedName>
        <fullName evidence="3">Uncharacterized protein</fullName>
    </submittedName>
</protein>
<feature type="region of interest" description="Disordered" evidence="1">
    <location>
        <begin position="55"/>
        <end position="96"/>
    </location>
</feature>
<evidence type="ECO:0000313" key="4">
    <source>
        <dbReference type="Proteomes" id="UP000308199"/>
    </source>
</evidence>
<evidence type="ECO:0000256" key="1">
    <source>
        <dbReference type="SAM" id="MobiDB-lite"/>
    </source>
</evidence>
<dbReference type="EMBL" id="SGPK01000213">
    <property type="protein sequence ID" value="THH06137.1"/>
    <property type="molecule type" value="Genomic_DNA"/>
</dbReference>
<comment type="caution">
    <text evidence="3">The sequence shown here is derived from an EMBL/GenBank/DDBJ whole genome shotgun (WGS) entry which is preliminary data.</text>
</comment>
<feature type="transmembrane region" description="Helical" evidence="2">
    <location>
        <begin position="259"/>
        <end position="280"/>
    </location>
</feature>
<evidence type="ECO:0000313" key="3">
    <source>
        <dbReference type="EMBL" id="THH06137.1"/>
    </source>
</evidence>